<dbReference type="Proteomes" id="UP000528595">
    <property type="component" value="Unassembled WGS sequence"/>
</dbReference>
<dbReference type="AlphaFoldDB" id="A0AB73H2B7"/>
<evidence type="ECO:0000313" key="1">
    <source>
        <dbReference type="EMBL" id="MBB5672321.1"/>
    </source>
</evidence>
<proteinExistence type="predicted"/>
<dbReference type="RefSeq" id="WP_184578658.1">
    <property type="nucleotide sequence ID" value="NZ_JACIIQ010000022.1"/>
</dbReference>
<organism evidence="1">
    <name type="scientific">Xanthomonas arboricola</name>
    <dbReference type="NCBI Taxonomy" id="56448"/>
    <lineage>
        <taxon>Bacteria</taxon>
        <taxon>Pseudomonadati</taxon>
        <taxon>Pseudomonadota</taxon>
        <taxon>Gammaproteobacteria</taxon>
        <taxon>Lysobacterales</taxon>
        <taxon>Lysobacteraceae</taxon>
        <taxon>Xanthomonas</taxon>
    </lineage>
</organism>
<gene>
    <name evidence="1" type="ORF">FHR65_003919</name>
</gene>
<reference evidence="1" key="1">
    <citation type="submission" date="2020-08" db="EMBL/GenBank/DDBJ databases">
        <title>Studying the diversity of plant-associated saprophytic bacteria and their role in host health and plant-pathogen interactions.</title>
        <authorList>
            <person name="Potnis N."/>
        </authorList>
    </citation>
    <scope>NUCLEOTIDE SEQUENCE</scope>
    <source>
        <strain evidence="1">F21</strain>
    </source>
</reference>
<sequence length="459" mass="49916">MIKNPLSWTSAEVLTLVGNDQIQKVAESACMLANAATRGDPNPIEIYVERDGRGYASFLRSVVEWERYDHPSLSEAQAHAVVLTLKRTGLEIEDILSCVPERKRSYGHLADAAFGHRLEDACALAEEREAQVGAAVPAIRRVEASGNVSLITRNAGGLEEVIPCISKVDAQVRLIETHLERSDTTLGGFMRSQPGIDFNSFRIGAQAALGILGAKWLSVGLSEAQRDALETTIAEALEVPRRKEAVTLAMREGCGYDLAAAVGSMHESLLKQGLAGVGPEEVSVLAQRGEDAAAMLDDWEARLGVNVTAARKALGRPMLLHDQQYQAILAAERLMQNQVRVLLALGDEFGAPVLDCHEVKRFAHDCLKEQERGAIAGTALDDSHLVRMGACVTVLRNELIEGGLGASMPVPVVEGRDQILAASNAFNDERAWDYDPDLFRDLVNKYCEEPDFEMLGVRP</sequence>
<dbReference type="EMBL" id="JACIIQ010000022">
    <property type="protein sequence ID" value="MBB5672321.1"/>
    <property type="molecule type" value="Genomic_DNA"/>
</dbReference>
<protein>
    <submittedName>
        <fullName evidence="1">Uncharacterized protein</fullName>
    </submittedName>
</protein>
<accession>A0AB73H2B7</accession>
<name>A0AB73H2B7_9XANT</name>
<comment type="caution">
    <text evidence="1">The sequence shown here is derived from an EMBL/GenBank/DDBJ whole genome shotgun (WGS) entry which is preliminary data.</text>
</comment>